<evidence type="ECO:0000259" key="6">
    <source>
        <dbReference type="PROSITE" id="PS50893"/>
    </source>
</evidence>
<sequence length="218" mass="23256">MLLRARDVSKTYSIADQTLQVLRGVDLDLAASETLALTGESGSGKSTLLHLVGGLDVPDAGSIEIEGTDIAGRSDAERAHLRRTDIGVVFQQFNLIPSLTVADNIAFQARLAGSADKEWIAYLGQTLGLEDQLSKYPEQLSGGQQQRVAIGRTLAVRPKLVLADEPTGNLDEASAQTVMDLFLKLVGETRAGLLLVTHSKSLASRLDRNVHLSVGVVS</sequence>
<dbReference type="InterPro" id="IPR027417">
    <property type="entry name" value="P-loop_NTPase"/>
</dbReference>
<dbReference type="STRING" id="1508389.SAMN05444003_2546"/>
<feature type="domain" description="ABC transporter" evidence="6">
    <location>
        <begin position="3"/>
        <end position="218"/>
    </location>
</feature>
<dbReference type="PROSITE" id="PS00211">
    <property type="entry name" value="ABC_TRANSPORTER_1"/>
    <property type="match status" value="1"/>
</dbReference>
<keyword evidence="4 7" id="KW-0067">ATP-binding</keyword>
<dbReference type="PROSITE" id="PS50893">
    <property type="entry name" value="ABC_TRANSPORTER_2"/>
    <property type="match status" value="1"/>
</dbReference>
<keyword evidence="8" id="KW-1185">Reference proteome</keyword>
<proteinExistence type="inferred from homology"/>
<protein>
    <submittedName>
        <fullName evidence="7">Putative ABC transport system ATP-binding protein</fullName>
    </submittedName>
</protein>
<dbReference type="InterPro" id="IPR017871">
    <property type="entry name" value="ABC_transporter-like_CS"/>
</dbReference>
<evidence type="ECO:0000256" key="4">
    <source>
        <dbReference type="ARBA" id="ARBA00022840"/>
    </source>
</evidence>
<keyword evidence="2" id="KW-0472">Membrane</keyword>
<evidence type="ECO:0000256" key="1">
    <source>
        <dbReference type="ARBA" id="ARBA00022448"/>
    </source>
</evidence>
<dbReference type="Pfam" id="PF00005">
    <property type="entry name" value="ABC_tran"/>
    <property type="match status" value="1"/>
</dbReference>
<dbReference type="OrthoDB" id="9787227at2"/>
<keyword evidence="1" id="KW-0813">Transport</keyword>
<dbReference type="GO" id="GO:0016887">
    <property type="term" value="F:ATP hydrolysis activity"/>
    <property type="evidence" value="ECO:0007669"/>
    <property type="project" value="InterPro"/>
</dbReference>
<dbReference type="Gene3D" id="3.40.50.300">
    <property type="entry name" value="P-loop containing nucleotide triphosphate hydrolases"/>
    <property type="match status" value="1"/>
</dbReference>
<dbReference type="PANTHER" id="PTHR42798">
    <property type="entry name" value="LIPOPROTEIN-RELEASING SYSTEM ATP-BINDING PROTEIN LOLD"/>
    <property type="match status" value="1"/>
</dbReference>
<evidence type="ECO:0000313" key="7">
    <source>
        <dbReference type="EMBL" id="SHH24757.1"/>
    </source>
</evidence>
<evidence type="ECO:0000256" key="5">
    <source>
        <dbReference type="ARBA" id="ARBA00038388"/>
    </source>
</evidence>
<name>A0A1M5REJ1_9RHOB</name>
<evidence type="ECO:0000256" key="3">
    <source>
        <dbReference type="ARBA" id="ARBA00022741"/>
    </source>
</evidence>
<dbReference type="Proteomes" id="UP000184074">
    <property type="component" value="Unassembled WGS sequence"/>
</dbReference>
<keyword evidence="2" id="KW-0997">Cell inner membrane</keyword>
<dbReference type="FunFam" id="3.40.50.300:FF:000032">
    <property type="entry name" value="Export ABC transporter ATP-binding protein"/>
    <property type="match status" value="1"/>
</dbReference>
<dbReference type="GO" id="GO:0005524">
    <property type="term" value="F:ATP binding"/>
    <property type="evidence" value="ECO:0007669"/>
    <property type="project" value="UniProtKB-KW"/>
</dbReference>
<comment type="similarity">
    <text evidence="5">Belongs to the ABC transporter superfamily. Macrolide exporter (TC 3.A.1.122) family.</text>
</comment>
<dbReference type="RefSeq" id="WP_072901891.1">
    <property type="nucleotide sequence ID" value="NZ_FQXB01000004.1"/>
</dbReference>
<dbReference type="GO" id="GO:0098796">
    <property type="term" value="C:membrane protein complex"/>
    <property type="evidence" value="ECO:0007669"/>
    <property type="project" value="UniProtKB-ARBA"/>
</dbReference>
<dbReference type="SMART" id="SM00382">
    <property type="entry name" value="AAA"/>
    <property type="match status" value="1"/>
</dbReference>
<organism evidence="7 8">
    <name type="scientific">Cognatiyoonia sediminum</name>
    <dbReference type="NCBI Taxonomy" id="1508389"/>
    <lineage>
        <taxon>Bacteria</taxon>
        <taxon>Pseudomonadati</taxon>
        <taxon>Pseudomonadota</taxon>
        <taxon>Alphaproteobacteria</taxon>
        <taxon>Rhodobacterales</taxon>
        <taxon>Paracoccaceae</taxon>
        <taxon>Cognatiyoonia</taxon>
    </lineage>
</organism>
<dbReference type="CDD" id="cd03255">
    <property type="entry name" value="ABC_MJ0796_LolCDE_FtsE"/>
    <property type="match status" value="1"/>
</dbReference>
<dbReference type="SUPFAM" id="SSF52540">
    <property type="entry name" value="P-loop containing nucleoside triphosphate hydrolases"/>
    <property type="match status" value="1"/>
</dbReference>
<keyword evidence="2" id="KW-1003">Cell membrane</keyword>
<gene>
    <name evidence="7" type="ORF">SAMN05444003_2546</name>
</gene>
<keyword evidence="3" id="KW-0547">Nucleotide-binding</keyword>
<dbReference type="GO" id="GO:0022857">
    <property type="term" value="F:transmembrane transporter activity"/>
    <property type="evidence" value="ECO:0007669"/>
    <property type="project" value="UniProtKB-ARBA"/>
</dbReference>
<dbReference type="InterPro" id="IPR017911">
    <property type="entry name" value="MacB-like_ATP-bd"/>
</dbReference>
<dbReference type="EMBL" id="FQXB01000004">
    <property type="protein sequence ID" value="SHH24757.1"/>
    <property type="molecule type" value="Genomic_DNA"/>
</dbReference>
<evidence type="ECO:0000313" key="8">
    <source>
        <dbReference type="Proteomes" id="UP000184074"/>
    </source>
</evidence>
<dbReference type="PANTHER" id="PTHR42798:SF2">
    <property type="entry name" value="ABC TRANSPORTER ATP-BINDING PROTEIN MG467-RELATED"/>
    <property type="match status" value="1"/>
</dbReference>
<dbReference type="AlphaFoldDB" id="A0A1M5REJ1"/>
<dbReference type="InterPro" id="IPR003439">
    <property type="entry name" value="ABC_transporter-like_ATP-bd"/>
</dbReference>
<evidence type="ECO:0000256" key="2">
    <source>
        <dbReference type="ARBA" id="ARBA00022519"/>
    </source>
</evidence>
<reference evidence="7 8" key="1">
    <citation type="submission" date="2016-11" db="EMBL/GenBank/DDBJ databases">
        <authorList>
            <person name="Jaros S."/>
            <person name="Januszkiewicz K."/>
            <person name="Wedrychowicz H."/>
        </authorList>
    </citation>
    <scope>NUCLEOTIDE SEQUENCE [LARGE SCALE GENOMIC DNA]</scope>
    <source>
        <strain evidence="7 8">DSM 28715</strain>
    </source>
</reference>
<accession>A0A1M5REJ1</accession>
<dbReference type="InterPro" id="IPR003593">
    <property type="entry name" value="AAA+_ATPase"/>
</dbReference>